<protein>
    <submittedName>
        <fullName evidence="3">DUF3846 domain-containing protein</fullName>
    </submittedName>
</protein>
<evidence type="ECO:0000313" key="3">
    <source>
        <dbReference type="EMBL" id="MVX60868.1"/>
    </source>
</evidence>
<keyword evidence="4" id="KW-1185">Reference proteome</keyword>
<proteinExistence type="predicted"/>
<feature type="domain" description="DUF3846" evidence="2">
    <location>
        <begin position="7"/>
        <end position="134"/>
    </location>
</feature>
<dbReference type="AlphaFoldDB" id="A0A6N8JLX7"/>
<dbReference type="Proteomes" id="UP000463388">
    <property type="component" value="Unassembled WGS sequence"/>
</dbReference>
<sequence length="157" mass="17200">MKTTLEAVIVPVGGAPYPKTLEADENGSFLRALQECVGGRIEPMGCLFDDAPTVYCNEEGKLAGSGCRPNRAIYATEAMASVGYTSPNDPSRAVRPDELYDIVFGDMVCVGFDPETGEDRDITPEERGRVTERFGSRESIESGEMEVLRIHLLARHR</sequence>
<name>A0A6N8JLX7_9ACTN</name>
<dbReference type="InterPro" id="IPR024559">
    <property type="entry name" value="DUF3846"/>
</dbReference>
<accession>A0A6N8JLX7</accession>
<evidence type="ECO:0000259" key="2">
    <source>
        <dbReference type="Pfam" id="PF12957"/>
    </source>
</evidence>
<dbReference type="Pfam" id="PF12957">
    <property type="entry name" value="DUF3846"/>
    <property type="match status" value="1"/>
</dbReference>
<feature type="compositionally biased region" description="Basic and acidic residues" evidence="1">
    <location>
        <begin position="117"/>
        <end position="137"/>
    </location>
</feature>
<evidence type="ECO:0000313" key="4">
    <source>
        <dbReference type="Proteomes" id="UP000463388"/>
    </source>
</evidence>
<comment type="caution">
    <text evidence="3">The sequence shown here is derived from an EMBL/GenBank/DDBJ whole genome shotgun (WGS) entry which is preliminary data.</text>
</comment>
<reference evidence="3 4" key="1">
    <citation type="submission" date="2019-12" db="EMBL/GenBank/DDBJ databases">
        <title>Microbes associate with the intestines of laboratory mice.</title>
        <authorList>
            <person name="Navarre W."/>
            <person name="Wong E."/>
        </authorList>
    </citation>
    <scope>NUCLEOTIDE SEQUENCE [LARGE SCALE GENOMIC DNA]</scope>
    <source>
        <strain evidence="3 4">NM66_B29</strain>
    </source>
</reference>
<feature type="region of interest" description="Disordered" evidence="1">
    <location>
        <begin position="115"/>
        <end position="137"/>
    </location>
</feature>
<dbReference type="RefSeq" id="WP_160345638.1">
    <property type="nucleotide sequence ID" value="NZ_WSRR01000009.1"/>
</dbReference>
<organism evidence="3 4">
    <name type="scientific">Adlercreutzia mucosicola</name>
    <dbReference type="NCBI Taxonomy" id="580026"/>
    <lineage>
        <taxon>Bacteria</taxon>
        <taxon>Bacillati</taxon>
        <taxon>Actinomycetota</taxon>
        <taxon>Coriobacteriia</taxon>
        <taxon>Eggerthellales</taxon>
        <taxon>Eggerthellaceae</taxon>
        <taxon>Adlercreutzia</taxon>
    </lineage>
</organism>
<gene>
    <name evidence="3" type="ORF">GKZ27_05270</name>
</gene>
<dbReference type="EMBL" id="WSRR01000009">
    <property type="protein sequence ID" value="MVX60868.1"/>
    <property type="molecule type" value="Genomic_DNA"/>
</dbReference>
<dbReference type="OrthoDB" id="2083181at2"/>
<evidence type="ECO:0000256" key="1">
    <source>
        <dbReference type="SAM" id="MobiDB-lite"/>
    </source>
</evidence>